<keyword evidence="1" id="KW-0732">Signal</keyword>
<feature type="chain" id="PRO_5042028259" description="Nose resistant-to-fluoxetine protein N-terminal domain-containing protein" evidence="1">
    <location>
        <begin position="23"/>
        <end position="267"/>
    </location>
</feature>
<comment type="caution">
    <text evidence="3">The sequence shown here is derived from an EMBL/GenBank/DDBJ whole genome shotgun (WGS) entry which is preliminary data.</text>
</comment>
<dbReference type="AlphaFoldDB" id="A0AAD9JBC7"/>
<dbReference type="InterPro" id="IPR006621">
    <property type="entry name" value="Nose-resist-to-fluoxetine_N"/>
</dbReference>
<keyword evidence="4" id="KW-1185">Reference proteome</keyword>
<evidence type="ECO:0000313" key="3">
    <source>
        <dbReference type="EMBL" id="KAK2149623.1"/>
    </source>
</evidence>
<dbReference type="EMBL" id="JAODUP010000444">
    <property type="protein sequence ID" value="KAK2149623.1"/>
    <property type="molecule type" value="Genomic_DNA"/>
</dbReference>
<sequence length="267" mass="30915">MLSQHCSIFGLFIVLHLSVISGDTPWIHPMHTIYKQYPEDIQHTSAAGYQGEFLSLSRDQLIHIKRMLRRVPYRNPLLDVIREAASQVERGLDIDVSMDDILPNPEDKLIELWNYDEEFQKIVTEYLSTVTQREIKFLSNTNDIPYPEERNQTQGHFGCIPDFDSYIGPITKLLDAIGRRPTGFYEGHLHWVGSYEECTTQVINHVVHMGSGLPLRLENRTFRGRYARLDMPVPLSIFESNDSLPYSLGTCVPDTCTKEDVWMYIMY</sequence>
<dbReference type="Pfam" id="PF20146">
    <property type="entry name" value="NRF"/>
    <property type="match status" value="1"/>
</dbReference>
<protein>
    <recommendedName>
        <fullName evidence="2">Nose resistant-to-fluoxetine protein N-terminal domain-containing protein</fullName>
    </recommendedName>
</protein>
<gene>
    <name evidence="3" type="ORF">LSH36_444g02040</name>
</gene>
<evidence type="ECO:0000259" key="2">
    <source>
        <dbReference type="SMART" id="SM00703"/>
    </source>
</evidence>
<accession>A0AAD9JBC7</accession>
<evidence type="ECO:0000256" key="1">
    <source>
        <dbReference type="SAM" id="SignalP"/>
    </source>
</evidence>
<evidence type="ECO:0000313" key="4">
    <source>
        <dbReference type="Proteomes" id="UP001208570"/>
    </source>
</evidence>
<feature type="non-terminal residue" evidence="3">
    <location>
        <position position="1"/>
    </location>
</feature>
<name>A0AAD9JBC7_9ANNE</name>
<organism evidence="3 4">
    <name type="scientific">Paralvinella palmiformis</name>
    <dbReference type="NCBI Taxonomy" id="53620"/>
    <lineage>
        <taxon>Eukaryota</taxon>
        <taxon>Metazoa</taxon>
        <taxon>Spiralia</taxon>
        <taxon>Lophotrochozoa</taxon>
        <taxon>Annelida</taxon>
        <taxon>Polychaeta</taxon>
        <taxon>Sedentaria</taxon>
        <taxon>Canalipalpata</taxon>
        <taxon>Terebellida</taxon>
        <taxon>Terebelliformia</taxon>
        <taxon>Alvinellidae</taxon>
        <taxon>Paralvinella</taxon>
    </lineage>
</organism>
<reference evidence="3" key="1">
    <citation type="journal article" date="2023" name="Mol. Biol. Evol.">
        <title>Third-Generation Sequencing Reveals the Adaptive Role of the Epigenome in Three Deep-Sea Polychaetes.</title>
        <authorList>
            <person name="Perez M."/>
            <person name="Aroh O."/>
            <person name="Sun Y."/>
            <person name="Lan Y."/>
            <person name="Juniper S.K."/>
            <person name="Young C.R."/>
            <person name="Angers B."/>
            <person name="Qian P.Y."/>
        </authorList>
    </citation>
    <scope>NUCLEOTIDE SEQUENCE</scope>
    <source>
        <strain evidence="3">P08H-3</strain>
    </source>
</reference>
<feature type="signal peptide" evidence="1">
    <location>
        <begin position="1"/>
        <end position="22"/>
    </location>
</feature>
<feature type="domain" description="Nose resistant-to-fluoxetine protein N-terminal" evidence="2">
    <location>
        <begin position="156"/>
        <end position="267"/>
    </location>
</feature>
<proteinExistence type="predicted"/>
<dbReference type="SMART" id="SM00703">
    <property type="entry name" value="NRF"/>
    <property type="match status" value="1"/>
</dbReference>
<dbReference type="Proteomes" id="UP001208570">
    <property type="component" value="Unassembled WGS sequence"/>
</dbReference>